<dbReference type="PANTHER" id="PTHR31245">
    <property type="entry name" value="UBIQUITIN SYSTEM COMPONENT CUE PROTEIN"/>
    <property type="match status" value="1"/>
</dbReference>
<feature type="region of interest" description="Disordered" evidence="2">
    <location>
        <begin position="110"/>
        <end position="131"/>
    </location>
</feature>
<evidence type="ECO:0000256" key="1">
    <source>
        <dbReference type="SAM" id="Coils"/>
    </source>
</evidence>
<evidence type="ECO:0000259" key="3">
    <source>
        <dbReference type="PROSITE" id="PS51140"/>
    </source>
</evidence>
<gene>
    <name evidence="4" type="ORF">ZIOFF_016452</name>
</gene>
<name>A0A8J5HLP7_ZINOF</name>
<dbReference type="InterPro" id="IPR003892">
    <property type="entry name" value="CUE"/>
</dbReference>
<accession>A0A8J5HLP7</accession>
<comment type="caution">
    <text evidence="4">The sequence shown here is derived from an EMBL/GenBank/DDBJ whole genome shotgun (WGS) entry which is preliminary data.</text>
</comment>
<dbReference type="PROSITE" id="PS51140">
    <property type="entry name" value="CUE"/>
    <property type="match status" value="1"/>
</dbReference>
<sequence length="271" mass="30131">MSAFIDCRKRGASVFLDDAFCDSPSLSKRIRLSDTAALLATPSPPTQNPLDLLRARFPDLGIELVQRVFETSGSNLDAAIKNLIELLSSSQGRSLDSAFVNNSVPISPDVRLPSEDSMAGSSSGRPDATSNLPVNRSGCVELLLKELTSAADLNDAKTHASRILELFEKFVAARTSHEAFESLSKENETWKQQVEVLLHENNILKRAVSIQHEWQRTFDAQNEEVQQLRQMLSQCKEQIRTLEMNNYTLGVHLKVAQQSSSFPGRHHPDVF</sequence>
<dbReference type="OrthoDB" id="440455at2759"/>
<reference evidence="4 5" key="1">
    <citation type="submission" date="2020-08" db="EMBL/GenBank/DDBJ databases">
        <title>Plant Genome Project.</title>
        <authorList>
            <person name="Zhang R.-G."/>
        </authorList>
    </citation>
    <scope>NUCLEOTIDE SEQUENCE [LARGE SCALE GENOMIC DNA]</scope>
    <source>
        <tissue evidence="4">Rhizome</tissue>
    </source>
</reference>
<protein>
    <recommendedName>
        <fullName evidence="3">CUE domain-containing protein</fullName>
    </recommendedName>
</protein>
<organism evidence="4 5">
    <name type="scientific">Zingiber officinale</name>
    <name type="common">Ginger</name>
    <name type="synonym">Amomum zingiber</name>
    <dbReference type="NCBI Taxonomy" id="94328"/>
    <lineage>
        <taxon>Eukaryota</taxon>
        <taxon>Viridiplantae</taxon>
        <taxon>Streptophyta</taxon>
        <taxon>Embryophyta</taxon>
        <taxon>Tracheophyta</taxon>
        <taxon>Spermatophyta</taxon>
        <taxon>Magnoliopsida</taxon>
        <taxon>Liliopsida</taxon>
        <taxon>Zingiberales</taxon>
        <taxon>Zingiberaceae</taxon>
        <taxon>Zingiber</taxon>
    </lineage>
</organism>
<dbReference type="PANTHER" id="PTHR31245:SF1">
    <property type="entry name" value="UBIQUITIN SYSTEM COMPONENT CUE PROTEIN"/>
    <property type="match status" value="1"/>
</dbReference>
<keyword evidence="1" id="KW-0175">Coiled coil</keyword>
<proteinExistence type="predicted"/>
<feature type="coiled-coil region" evidence="1">
    <location>
        <begin position="180"/>
        <end position="245"/>
    </location>
</feature>
<keyword evidence="5" id="KW-1185">Reference proteome</keyword>
<evidence type="ECO:0000313" key="5">
    <source>
        <dbReference type="Proteomes" id="UP000734854"/>
    </source>
</evidence>
<evidence type="ECO:0000313" key="4">
    <source>
        <dbReference type="EMBL" id="KAG6526467.1"/>
    </source>
</evidence>
<dbReference type="CDD" id="cd14279">
    <property type="entry name" value="CUE"/>
    <property type="match status" value="1"/>
</dbReference>
<dbReference type="AlphaFoldDB" id="A0A8J5HLP7"/>
<feature type="domain" description="CUE" evidence="3">
    <location>
        <begin position="45"/>
        <end position="89"/>
    </location>
</feature>
<feature type="compositionally biased region" description="Polar residues" evidence="2">
    <location>
        <begin position="119"/>
        <end position="131"/>
    </location>
</feature>
<dbReference type="Pfam" id="PF02845">
    <property type="entry name" value="CUE"/>
    <property type="match status" value="1"/>
</dbReference>
<dbReference type="EMBL" id="JACMSC010000004">
    <property type="protein sequence ID" value="KAG6526467.1"/>
    <property type="molecule type" value="Genomic_DNA"/>
</dbReference>
<dbReference type="GO" id="GO:0043130">
    <property type="term" value="F:ubiquitin binding"/>
    <property type="evidence" value="ECO:0007669"/>
    <property type="project" value="InterPro"/>
</dbReference>
<evidence type="ECO:0000256" key="2">
    <source>
        <dbReference type="SAM" id="MobiDB-lite"/>
    </source>
</evidence>
<dbReference type="Proteomes" id="UP000734854">
    <property type="component" value="Unassembled WGS sequence"/>
</dbReference>